<dbReference type="InterPro" id="IPR036291">
    <property type="entry name" value="NAD(P)-bd_dom_sf"/>
</dbReference>
<name>A0A6A5CB18_NAEFO</name>
<dbReference type="InterPro" id="IPR011032">
    <property type="entry name" value="GroES-like_sf"/>
</dbReference>
<dbReference type="InterPro" id="IPR013154">
    <property type="entry name" value="ADH-like_N"/>
</dbReference>
<dbReference type="InterPro" id="IPR020843">
    <property type="entry name" value="ER"/>
</dbReference>
<dbReference type="Proteomes" id="UP000444721">
    <property type="component" value="Unassembled WGS sequence"/>
</dbReference>
<proteinExistence type="predicted"/>
<dbReference type="Pfam" id="PF08240">
    <property type="entry name" value="ADH_N"/>
    <property type="match status" value="1"/>
</dbReference>
<dbReference type="SUPFAM" id="SSF50129">
    <property type="entry name" value="GroES-like"/>
    <property type="match status" value="1"/>
</dbReference>
<dbReference type="SMART" id="SM00829">
    <property type="entry name" value="PKS_ER"/>
    <property type="match status" value="1"/>
</dbReference>
<dbReference type="CDD" id="cd08241">
    <property type="entry name" value="QOR1"/>
    <property type="match status" value="1"/>
</dbReference>
<reference evidence="2 3" key="1">
    <citation type="journal article" date="2019" name="Sci. Rep.">
        <title>Nanopore sequencing improves the draft genome of the human pathogenic amoeba Naegleria fowleri.</title>
        <authorList>
            <person name="Liechti N."/>
            <person name="Schurch N."/>
            <person name="Bruggmann R."/>
            <person name="Wittwer M."/>
        </authorList>
    </citation>
    <scope>NUCLEOTIDE SEQUENCE [LARGE SCALE GENOMIC DNA]</scope>
    <source>
        <strain evidence="2 3">ATCC 30894</strain>
    </source>
</reference>
<dbReference type="AlphaFoldDB" id="A0A6A5CB18"/>
<dbReference type="RefSeq" id="XP_044567563.1">
    <property type="nucleotide sequence ID" value="XM_044701169.1"/>
</dbReference>
<dbReference type="PANTHER" id="PTHR43677:SF4">
    <property type="entry name" value="QUINONE OXIDOREDUCTASE-LIKE PROTEIN 2"/>
    <property type="match status" value="1"/>
</dbReference>
<dbReference type="GeneID" id="68118044"/>
<dbReference type="VEuPathDB" id="AmoebaDB:NF0024740"/>
<dbReference type="OrthoDB" id="10257049at2759"/>
<dbReference type="Gene3D" id="3.90.180.10">
    <property type="entry name" value="Medium-chain alcohol dehydrogenases, catalytic domain"/>
    <property type="match status" value="1"/>
</dbReference>
<accession>A0A6A5CB18</accession>
<protein>
    <recommendedName>
        <fullName evidence="1">Enoyl reductase (ER) domain-containing protein</fullName>
    </recommendedName>
</protein>
<dbReference type="VEuPathDB" id="AmoebaDB:NfTy_015020"/>
<comment type="caution">
    <text evidence="2">The sequence shown here is derived from an EMBL/GenBank/DDBJ whole genome shotgun (WGS) entry which is preliminary data.</text>
</comment>
<gene>
    <name evidence="2" type="ORF">FDP41_010829</name>
</gene>
<organism evidence="2 3">
    <name type="scientific">Naegleria fowleri</name>
    <name type="common">Brain eating amoeba</name>
    <dbReference type="NCBI Taxonomy" id="5763"/>
    <lineage>
        <taxon>Eukaryota</taxon>
        <taxon>Discoba</taxon>
        <taxon>Heterolobosea</taxon>
        <taxon>Tetramitia</taxon>
        <taxon>Eutetramitia</taxon>
        <taxon>Vahlkampfiidae</taxon>
        <taxon>Naegleria</taxon>
    </lineage>
</organism>
<evidence type="ECO:0000259" key="1">
    <source>
        <dbReference type="SMART" id="SM00829"/>
    </source>
</evidence>
<sequence>MSIQVTCHELLFPPNTESVTVTPQSHPLPPLAKDHLRIRVKYGALNFADVLQVGGKYQEKRLPPFIPGNEISGVVCEINSSSSQNHHHSLNERNNNLSFQIGDQVLLLAQKDGWQSFIDIPIQYPAMIKVPKSMDLKKASGLLVAFSTSHVALTHPRHGNLQKFELQQHSQQLQPSSQQLKNKRKIVLVLGASGGVGLAACQVAKALGAIVIAACSSDDKCQICKEKAHVDHVINYETHKKDWFKIILNDFTNGKGCDIIYDPVGGDLAIQSLKCIAWGGVWLVIGFATSHIPQIPSNILLVKNCSASGVYWGSYMKHEPNVIQQSMKELFGMMMRGEIDPFISRVYPVQQVVKAMNDMLQRKTTGRVLLSFEEVEQEERVSKM</sequence>
<dbReference type="PANTHER" id="PTHR43677">
    <property type="entry name" value="SHORT-CHAIN DEHYDROGENASE/REDUCTASE"/>
    <property type="match status" value="1"/>
</dbReference>
<dbReference type="InterPro" id="IPR051397">
    <property type="entry name" value="Zn-ADH-like_protein"/>
</dbReference>
<dbReference type="EMBL" id="VFQX01000007">
    <property type="protein sequence ID" value="KAF0982850.1"/>
    <property type="molecule type" value="Genomic_DNA"/>
</dbReference>
<evidence type="ECO:0000313" key="3">
    <source>
        <dbReference type="Proteomes" id="UP000444721"/>
    </source>
</evidence>
<keyword evidence="3" id="KW-1185">Reference proteome</keyword>
<feature type="domain" description="Enoyl reductase (ER)" evidence="1">
    <location>
        <begin position="15"/>
        <end position="370"/>
    </location>
</feature>
<dbReference type="OMA" id="CDIRGVF"/>
<dbReference type="SUPFAM" id="SSF51735">
    <property type="entry name" value="NAD(P)-binding Rossmann-fold domains"/>
    <property type="match status" value="1"/>
</dbReference>
<dbReference type="InterPro" id="IPR013149">
    <property type="entry name" value="ADH-like_C"/>
</dbReference>
<evidence type="ECO:0000313" key="2">
    <source>
        <dbReference type="EMBL" id="KAF0982850.1"/>
    </source>
</evidence>
<dbReference type="GO" id="GO:0016491">
    <property type="term" value="F:oxidoreductase activity"/>
    <property type="evidence" value="ECO:0007669"/>
    <property type="project" value="InterPro"/>
</dbReference>
<dbReference type="Pfam" id="PF00107">
    <property type="entry name" value="ADH_zinc_N"/>
    <property type="match status" value="1"/>
</dbReference>
<dbReference type="VEuPathDB" id="AmoebaDB:FDP41_010829"/>
<dbReference type="Gene3D" id="3.40.50.720">
    <property type="entry name" value="NAD(P)-binding Rossmann-like Domain"/>
    <property type="match status" value="1"/>
</dbReference>